<keyword evidence="1" id="KW-1133">Transmembrane helix</keyword>
<feature type="transmembrane region" description="Helical" evidence="1">
    <location>
        <begin position="12"/>
        <end position="34"/>
    </location>
</feature>
<proteinExistence type="predicted"/>
<keyword evidence="1" id="KW-0472">Membrane</keyword>
<evidence type="ECO:0000313" key="3">
    <source>
        <dbReference type="Proteomes" id="UP000182429"/>
    </source>
</evidence>
<evidence type="ECO:0000256" key="1">
    <source>
        <dbReference type="SAM" id="Phobius"/>
    </source>
</evidence>
<dbReference type="EMBL" id="FNNF01000029">
    <property type="protein sequence ID" value="SDW63792.1"/>
    <property type="molecule type" value="Genomic_DNA"/>
</dbReference>
<feature type="transmembrane region" description="Helical" evidence="1">
    <location>
        <begin position="71"/>
        <end position="93"/>
    </location>
</feature>
<feature type="transmembrane region" description="Helical" evidence="1">
    <location>
        <begin position="41"/>
        <end position="65"/>
    </location>
</feature>
<feature type="transmembrane region" description="Helical" evidence="1">
    <location>
        <begin position="100"/>
        <end position="118"/>
    </location>
</feature>
<protein>
    <submittedName>
        <fullName evidence="2">Uncharacterized protein</fullName>
    </submittedName>
</protein>
<gene>
    <name evidence="2" type="ORF">SAMN04487759_12915</name>
</gene>
<name>A0A1H2V652_9FIRM</name>
<feature type="transmembrane region" description="Helical" evidence="1">
    <location>
        <begin position="124"/>
        <end position="143"/>
    </location>
</feature>
<organism evidence="2 3">
    <name type="scientific">Kandleria vitulina</name>
    <dbReference type="NCBI Taxonomy" id="1630"/>
    <lineage>
        <taxon>Bacteria</taxon>
        <taxon>Bacillati</taxon>
        <taxon>Bacillota</taxon>
        <taxon>Erysipelotrichia</taxon>
        <taxon>Erysipelotrichales</taxon>
        <taxon>Coprobacillaceae</taxon>
        <taxon>Kandleria</taxon>
    </lineage>
</organism>
<dbReference type="Proteomes" id="UP000182429">
    <property type="component" value="Unassembled WGS sequence"/>
</dbReference>
<dbReference type="RefSeq" id="WP_143452133.1">
    <property type="nucleotide sequence ID" value="NZ_FNGT01000017.1"/>
</dbReference>
<keyword evidence="1" id="KW-0812">Transmembrane</keyword>
<dbReference type="STRING" id="1630.SAMN05216514_10312"/>
<dbReference type="AlphaFoldDB" id="A0A1H2V652"/>
<feature type="transmembrane region" description="Helical" evidence="1">
    <location>
        <begin position="155"/>
        <end position="171"/>
    </location>
</feature>
<evidence type="ECO:0000313" key="2">
    <source>
        <dbReference type="EMBL" id="SDW63792.1"/>
    </source>
</evidence>
<reference evidence="2 3" key="1">
    <citation type="submission" date="2016-10" db="EMBL/GenBank/DDBJ databases">
        <authorList>
            <person name="de Groot N.N."/>
        </authorList>
    </citation>
    <scope>NUCLEOTIDE SEQUENCE [LARGE SCALE GENOMIC DNA]</scope>
    <source>
        <strain evidence="2 3">S3b</strain>
    </source>
</reference>
<accession>A0A1H2V652</accession>
<sequence length="172" mass="19888">MILPPFIEIMELLRNGQILLCIVLAFIMLTYELIKRKIPKIYIYPLFLFDSILTCASVYVFLSFFSKQFMASAFILSGVVLLAGFIGFIYAIMKKKKNPYLLLSWSILLFIELAGLSYVPMSIYSLSLLRLAGVMIASYGYYAYFKSEERDVRQLLILTIIYALVYLLMLYL</sequence>